<dbReference type="Gene3D" id="3.30.565.10">
    <property type="entry name" value="Histidine kinase-like ATPase, C-terminal domain"/>
    <property type="match status" value="1"/>
</dbReference>
<evidence type="ECO:0000256" key="4">
    <source>
        <dbReference type="ARBA" id="ARBA00022679"/>
    </source>
</evidence>
<dbReference type="InterPro" id="IPR005467">
    <property type="entry name" value="His_kinase_dom"/>
</dbReference>
<dbReference type="SMART" id="SM00388">
    <property type="entry name" value="HisKA"/>
    <property type="match status" value="1"/>
</dbReference>
<organism evidence="9 10">
    <name type="scientific">Denitrificimonas halotolerans</name>
    <dbReference type="NCBI Taxonomy" id="3098930"/>
    <lineage>
        <taxon>Bacteria</taxon>
        <taxon>Pseudomonadati</taxon>
        <taxon>Pseudomonadota</taxon>
        <taxon>Gammaproteobacteria</taxon>
        <taxon>Pseudomonadales</taxon>
        <taxon>Pseudomonadaceae</taxon>
        <taxon>Denitrificimonas</taxon>
    </lineage>
</organism>
<evidence type="ECO:0000259" key="7">
    <source>
        <dbReference type="PROSITE" id="PS50112"/>
    </source>
</evidence>
<dbReference type="InterPro" id="IPR035965">
    <property type="entry name" value="PAS-like_dom_sf"/>
</dbReference>
<evidence type="ECO:0000256" key="2">
    <source>
        <dbReference type="ARBA" id="ARBA00012438"/>
    </source>
</evidence>
<dbReference type="PANTHER" id="PTHR43304:SF1">
    <property type="entry name" value="PAC DOMAIN-CONTAINING PROTEIN"/>
    <property type="match status" value="1"/>
</dbReference>
<dbReference type="SUPFAM" id="SSF55874">
    <property type="entry name" value="ATPase domain of HSP90 chaperone/DNA topoisomerase II/histidine kinase"/>
    <property type="match status" value="1"/>
</dbReference>
<dbReference type="Pfam" id="PF08447">
    <property type="entry name" value="PAS_3"/>
    <property type="match status" value="1"/>
</dbReference>
<dbReference type="Gene3D" id="1.10.287.130">
    <property type="match status" value="1"/>
</dbReference>
<sequence length="883" mass="101274">MELSVNIPQVNPMRREGLSLSVSAKGRVEFITKDLANKLMLDVNMGSQVIYFNELLAQPFPEQTDWPYLTSDVIDICFKSASKEIIHMRGHISGQGHFWGFYLVDISDYVERSNNNEKELYLLQAISRFYLKYQQSRAEGRQHAVEDILDDVLVTVKAQAIGVVTKTDMFENYRLIVQRELPTAGKYITSTGGFNALLAERQPIAFFYEDSSGFSREPRTVLFLPFIQEHQVLSWMFVVFSQGNPQRVLTLEKWESIATLLVSAVLDSYNHEETLRTLNKKKFADSVLGGGFWDYNIIDGRVSLSTALAEKIDFFGEYLVELLDRVYLGDREKLELKIDELQFKANGSEEEEIIRLKQGPQLCWYKVYLQLSGSSILGYLLDVTEIKEAQLDQRISKQRLSHLVSSGPAIIYVQRYVEGAFVQDFLSQSILHVLGWKPEDIREQGWLRLLHPEDRPVFDERIKTLIAKGSVSHQYRLRGKDGNYHWMLEEGTLLRDEYGLPLEVVGVLLDNSERKKAEAALSKSEECYRVLVEDAPTAICRCTPDLNLTFANRLLLSYLGVDSLIDRVYPVNLSNYIKASEVERLQERMAKLTMQQPMFNIELCIDVSEYETSIWLWSVRGIFDQQGQLYELQAVGRDDTELHRTRQEIYQNTKMATVGRLASGIAHELNQPLNIMRATLTNLVLRIERNMLDDEYLKDKAERLDAQITRASNIINNMQLFSYKNSRELLDFSPFKTVKSAIELFKQANPEQQFDIAIECLFDGYLKGCSELLEQVILNLLENAWHAFFNQVDTSERQLKVIIEIYQINSQVFIEVQDNAGGIPAEIIDKVFDPFFTTKSVGSGTGLGLCLCYEIVTRFQGKLSVANKKQGACFKIQLPVFEF</sequence>
<dbReference type="Proteomes" id="UP001294570">
    <property type="component" value="Unassembled WGS sequence"/>
</dbReference>
<accession>A0ABU5GRB3</accession>
<dbReference type="InterPro" id="IPR036097">
    <property type="entry name" value="HisK_dim/P_sf"/>
</dbReference>
<dbReference type="Pfam" id="PF00512">
    <property type="entry name" value="HisKA"/>
    <property type="match status" value="1"/>
</dbReference>
<dbReference type="InterPro" id="IPR003594">
    <property type="entry name" value="HATPase_dom"/>
</dbReference>
<dbReference type="Pfam" id="PF02518">
    <property type="entry name" value="HATPase_c"/>
    <property type="match status" value="1"/>
</dbReference>
<dbReference type="PROSITE" id="PS50109">
    <property type="entry name" value="HIS_KIN"/>
    <property type="match status" value="1"/>
</dbReference>
<evidence type="ECO:0000256" key="1">
    <source>
        <dbReference type="ARBA" id="ARBA00000085"/>
    </source>
</evidence>
<dbReference type="InterPro" id="IPR013655">
    <property type="entry name" value="PAS_fold_3"/>
</dbReference>
<dbReference type="RefSeq" id="WP_321553619.1">
    <property type="nucleotide sequence ID" value="NZ_JAXIVU010000009.1"/>
</dbReference>
<dbReference type="SUPFAM" id="SSF55785">
    <property type="entry name" value="PYP-like sensor domain (PAS domain)"/>
    <property type="match status" value="2"/>
</dbReference>
<dbReference type="PROSITE" id="PS50112">
    <property type="entry name" value="PAS"/>
    <property type="match status" value="1"/>
</dbReference>
<feature type="domain" description="PAC" evidence="8">
    <location>
        <begin position="471"/>
        <end position="523"/>
    </location>
</feature>
<keyword evidence="3" id="KW-0597">Phosphoprotein</keyword>
<dbReference type="PROSITE" id="PS50113">
    <property type="entry name" value="PAC"/>
    <property type="match status" value="1"/>
</dbReference>
<evidence type="ECO:0000259" key="8">
    <source>
        <dbReference type="PROSITE" id="PS50113"/>
    </source>
</evidence>
<feature type="domain" description="PAS" evidence="7">
    <location>
        <begin position="425"/>
        <end position="469"/>
    </location>
</feature>
<dbReference type="PANTHER" id="PTHR43304">
    <property type="entry name" value="PHYTOCHROME-LIKE PROTEIN CPH1"/>
    <property type="match status" value="1"/>
</dbReference>
<comment type="caution">
    <text evidence="9">The sequence shown here is derived from an EMBL/GenBank/DDBJ whole genome shotgun (WGS) entry which is preliminary data.</text>
</comment>
<dbReference type="InterPro" id="IPR052162">
    <property type="entry name" value="Sensor_kinase/Photoreceptor"/>
</dbReference>
<dbReference type="CDD" id="cd00082">
    <property type="entry name" value="HisKA"/>
    <property type="match status" value="1"/>
</dbReference>
<keyword evidence="4" id="KW-0808">Transferase</keyword>
<dbReference type="SUPFAM" id="SSF47384">
    <property type="entry name" value="Homodimeric domain of signal transducing histidine kinase"/>
    <property type="match status" value="1"/>
</dbReference>
<dbReference type="EMBL" id="JAXIVU010000009">
    <property type="protein sequence ID" value="MDY7219530.1"/>
    <property type="molecule type" value="Genomic_DNA"/>
</dbReference>
<evidence type="ECO:0000259" key="6">
    <source>
        <dbReference type="PROSITE" id="PS50109"/>
    </source>
</evidence>
<dbReference type="SMART" id="SM00387">
    <property type="entry name" value="HATPase_c"/>
    <property type="match status" value="1"/>
</dbReference>
<dbReference type="PRINTS" id="PR00344">
    <property type="entry name" value="BCTRLSENSOR"/>
</dbReference>
<dbReference type="InterPro" id="IPR004358">
    <property type="entry name" value="Sig_transdc_His_kin-like_C"/>
</dbReference>
<comment type="catalytic activity">
    <reaction evidence="1">
        <text>ATP + protein L-histidine = ADP + protein N-phospho-L-histidine.</text>
        <dbReference type="EC" id="2.7.13.3"/>
    </reaction>
</comment>
<name>A0ABU5GRB3_9GAMM</name>
<reference evidence="9 10" key="1">
    <citation type="submission" date="2023-12" db="EMBL/GenBank/DDBJ databases">
        <title>Denitrificimonas halotolerans sp. nov.,a novel species isolated from landfill leachate.</title>
        <authorList>
            <person name="Wang S."/>
        </authorList>
    </citation>
    <scope>NUCLEOTIDE SEQUENCE [LARGE SCALE GENOMIC DNA]</scope>
    <source>
        <strain evidence="9 10">JX-1</strain>
    </source>
</reference>
<feature type="domain" description="Histidine kinase" evidence="6">
    <location>
        <begin position="664"/>
        <end position="882"/>
    </location>
</feature>
<dbReference type="SMART" id="SM00091">
    <property type="entry name" value="PAS"/>
    <property type="match status" value="2"/>
</dbReference>
<dbReference type="EC" id="2.7.13.3" evidence="2"/>
<evidence type="ECO:0000313" key="9">
    <source>
        <dbReference type="EMBL" id="MDY7219530.1"/>
    </source>
</evidence>
<protein>
    <recommendedName>
        <fullName evidence="2">histidine kinase</fullName>
        <ecNumber evidence="2">2.7.13.3</ecNumber>
    </recommendedName>
</protein>
<dbReference type="InterPro" id="IPR000014">
    <property type="entry name" value="PAS"/>
</dbReference>
<keyword evidence="5" id="KW-0418">Kinase</keyword>
<dbReference type="InterPro" id="IPR001610">
    <property type="entry name" value="PAC"/>
</dbReference>
<dbReference type="SMART" id="SM00086">
    <property type="entry name" value="PAC"/>
    <property type="match status" value="1"/>
</dbReference>
<proteinExistence type="predicted"/>
<dbReference type="InterPro" id="IPR036890">
    <property type="entry name" value="HATPase_C_sf"/>
</dbReference>
<gene>
    <name evidence="9" type="ORF">TOI97_08125</name>
</gene>
<dbReference type="InterPro" id="IPR000700">
    <property type="entry name" value="PAS-assoc_C"/>
</dbReference>
<evidence type="ECO:0000256" key="3">
    <source>
        <dbReference type="ARBA" id="ARBA00022553"/>
    </source>
</evidence>
<dbReference type="CDD" id="cd00130">
    <property type="entry name" value="PAS"/>
    <property type="match status" value="2"/>
</dbReference>
<evidence type="ECO:0000256" key="5">
    <source>
        <dbReference type="ARBA" id="ARBA00022777"/>
    </source>
</evidence>
<keyword evidence="10" id="KW-1185">Reference proteome</keyword>
<dbReference type="NCBIfam" id="TIGR00229">
    <property type="entry name" value="sensory_box"/>
    <property type="match status" value="1"/>
</dbReference>
<dbReference type="InterPro" id="IPR003661">
    <property type="entry name" value="HisK_dim/P_dom"/>
</dbReference>
<dbReference type="Gene3D" id="3.30.450.20">
    <property type="entry name" value="PAS domain"/>
    <property type="match status" value="2"/>
</dbReference>
<evidence type="ECO:0000313" key="10">
    <source>
        <dbReference type="Proteomes" id="UP001294570"/>
    </source>
</evidence>